<dbReference type="Proteomes" id="UP000399805">
    <property type="component" value="Unassembled WGS sequence"/>
</dbReference>
<protein>
    <submittedName>
        <fullName evidence="2">Uncharacterized protein</fullName>
    </submittedName>
</protein>
<keyword evidence="3" id="KW-1185">Reference proteome</keyword>
<feature type="region of interest" description="Disordered" evidence="1">
    <location>
        <begin position="1"/>
        <end position="39"/>
    </location>
</feature>
<proteinExistence type="predicted"/>
<evidence type="ECO:0000256" key="1">
    <source>
        <dbReference type="SAM" id="MobiDB-lite"/>
    </source>
</evidence>
<accession>A0A6I8LT89</accession>
<evidence type="ECO:0000313" key="2">
    <source>
        <dbReference type="EMBL" id="VVJ19748.1"/>
    </source>
</evidence>
<feature type="compositionally biased region" description="Basic residues" evidence="1">
    <location>
        <begin position="30"/>
        <end position="39"/>
    </location>
</feature>
<reference evidence="2 3" key="1">
    <citation type="submission" date="2019-09" db="EMBL/GenBank/DDBJ databases">
        <authorList>
            <person name="Leyn A S."/>
        </authorList>
    </citation>
    <scope>NUCLEOTIDE SEQUENCE [LARGE SCALE GENOMIC DNA]</scope>
    <source>
        <strain evidence="2">AA231_1</strain>
    </source>
</reference>
<gene>
    <name evidence="2" type="ORF">AA23TX_04769</name>
</gene>
<evidence type="ECO:0000313" key="3">
    <source>
        <dbReference type="Proteomes" id="UP000399805"/>
    </source>
</evidence>
<dbReference type="AlphaFoldDB" id="A0A6I8LT89"/>
<organism evidence="2 3">
    <name type="scientific">Amycolatopsis camponoti</name>
    <dbReference type="NCBI Taxonomy" id="2606593"/>
    <lineage>
        <taxon>Bacteria</taxon>
        <taxon>Bacillati</taxon>
        <taxon>Actinomycetota</taxon>
        <taxon>Actinomycetes</taxon>
        <taxon>Pseudonocardiales</taxon>
        <taxon>Pseudonocardiaceae</taxon>
        <taxon>Amycolatopsis</taxon>
    </lineage>
</organism>
<sequence length="39" mass="4419">MRRTCRVMRRRELAGSGGIRAESDAGCGSRPRRRRDQAS</sequence>
<name>A0A6I8LT89_9PSEU</name>
<dbReference type="EMBL" id="CABVGP010000002">
    <property type="protein sequence ID" value="VVJ19748.1"/>
    <property type="molecule type" value="Genomic_DNA"/>
</dbReference>